<dbReference type="OrthoDB" id="3010362at2"/>
<feature type="transmembrane region" description="Helical" evidence="1">
    <location>
        <begin position="34"/>
        <end position="55"/>
    </location>
</feature>
<reference evidence="2 3" key="1">
    <citation type="journal article" date="2014" name="Arch. Microbiol.">
        <title>Bacillus mesophilum sp. nov., strain IITR-54T, a novel 4-chlorobiphenyl dechlorinating bacterium.</title>
        <authorList>
            <person name="Manickam N."/>
            <person name="Singh N.K."/>
            <person name="Bajaj A."/>
            <person name="Kumar R.M."/>
            <person name="Kaur G."/>
            <person name="Kaur N."/>
            <person name="Bala M."/>
            <person name="Kumar A."/>
            <person name="Mayilraj S."/>
        </authorList>
    </citation>
    <scope>NUCLEOTIDE SEQUENCE [LARGE SCALE GENOMIC DNA]</scope>
    <source>
        <strain evidence="2 3">IITR-54</strain>
    </source>
</reference>
<dbReference type="RefSeq" id="WP_151576039.1">
    <property type="nucleotide sequence ID" value="NZ_WBOT01000012.1"/>
</dbReference>
<keyword evidence="1" id="KW-1133">Transmembrane helix</keyword>
<sequence length="63" mass="6953">MKTILVILVGLLGVIIGAFVLSIGNEDATFQARFITKLIGLLFLIGAVVFVQWYWSSLKRGNQ</sequence>
<accession>A0A7V7RI42</accession>
<dbReference type="Proteomes" id="UP000441354">
    <property type="component" value="Unassembled WGS sequence"/>
</dbReference>
<dbReference type="EMBL" id="WBOT01000012">
    <property type="protein sequence ID" value="KAB2329466.1"/>
    <property type="molecule type" value="Genomic_DNA"/>
</dbReference>
<keyword evidence="1" id="KW-0812">Transmembrane</keyword>
<gene>
    <name evidence="2" type="ORF">F7732_21310</name>
</gene>
<dbReference type="AlphaFoldDB" id="A0A7V7RI42"/>
<evidence type="ECO:0000256" key="1">
    <source>
        <dbReference type="SAM" id="Phobius"/>
    </source>
</evidence>
<evidence type="ECO:0000313" key="2">
    <source>
        <dbReference type="EMBL" id="KAB2329466.1"/>
    </source>
</evidence>
<organism evidence="2 3">
    <name type="scientific">Bacillus mesophilum</name>
    <dbReference type="NCBI Taxonomy" id="1071718"/>
    <lineage>
        <taxon>Bacteria</taxon>
        <taxon>Bacillati</taxon>
        <taxon>Bacillota</taxon>
        <taxon>Bacilli</taxon>
        <taxon>Bacillales</taxon>
        <taxon>Bacillaceae</taxon>
        <taxon>Bacillus</taxon>
    </lineage>
</organism>
<keyword evidence="1" id="KW-0472">Membrane</keyword>
<comment type="caution">
    <text evidence="2">The sequence shown here is derived from an EMBL/GenBank/DDBJ whole genome shotgun (WGS) entry which is preliminary data.</text>
</comment>
<name>A0A7V7RI42_9BACI</name>
<evidence type="ECO:0000313" key="3">
    <source>
        <dbReference type="Proteomes" id="UP000441354"/>
    </source>
</evidence>
<keyword evidence="3" id="KW-1185">Reference proteome</keyword>
<proteinExistence type="predicted"/>
<protein>
    <submittedName>
        <fullName evidence="2">Uncharacterized protein</fullName>
    </submittedName>
</protein>